<gene>
    <name evidence="2" type="ORF">ACFQPE_08265</name>
</gene>
<keyword evidence="1" id="KW-1133">Transmembrane helix</keyword>
<feature type="transmembrane region" description="Helical" evidence="1">
    <location>
        <begin position="104"/>
        <end position="128"/>
    </location>
</feature>
<feature type="transmembrane region" description="Helical" evidence="1">
    <location>
        <begin position="50"/>
        <end position="72"/>
    </location>
</feature>
<organism evidence="2 3">
    <name type="scientific">Halomarina halobia</name>
    <dbReference type="NCBI Taxonomy" id="3033386"/>
    <lineage>
        <taxon>Archaea</taxon>
        <taxon>Methanobacteriati</taxon>
        <taxon>Methanobacteriota</taxon>
        <taxon>Stenosarchaea group</taxon>
        <taxon>Halobacteria</taxon>
        <taxon>Halobacteriales</taxon>
        <taxon>Natronomonadaceae</taxon>
        <taxon>Halomarina</taxon>
    </lineage>
</organism>
<keyword evidence="1" id="KW-0472">Membrane</keyword>
<dbReference type="Pfam" id="PF12679">
    <property type="entry name" value="ABC2_membrane_2"/>
    <property type="match status" value="1"/>
</dbReference>
<accession>A0ABD6A8U1</accession>
<keyword evidence="3" id="KW-1185">Reference proteome</keyword>
<reference evidence="2 3" key="1">
    <citation type="journal article" date="2019" name="Int. J. Syst. Evol. Microbiol.">
        <title>The Global Catalogue of Microorganisms (GCM) 10K type strain sequencing project: providing services to taxonomists for standard genome sequencing and annotation.</title>
        <authorList>
            <consortium name="The Broad Institute Genomics Platform"/>
            <consortium name="The Broad Institute Genome Sequencing Center for Infectious Disease"/>
            <person name="Wu L."/>
            <person name="Ma J."/>
        </authorList>
    </citation>
    <scope>NUCLEOTIDE SEQUENCE [LARGE SCALE GENOMIC DNA]</scope>
    <source>
        <strain evidence="2 3">PSR21</strain>
    </source>
</reference>
<evidence type="ECO:0000313" key="3">
    <source>
        <dbReference type="Proteomes" id="UP001596547"/>
    </source>
</evidence>
<protein>
    <submittedName>
        <fullName evidence="2">ABC transporter permease subunit</fullName>
    </submittedName>
</protein>
<name>A0ABD6A8U1_9EURY</name>
<evidence type="ECO:0000313" key="2">
    <source>
        <dbReference type="EMBL" id="MFC7316785.1"/>
    </source>
</evidence>
<sequence length="277" mass="29482">MSWTAVARKDFHDSARSKWLWGLSALFVLFAAGVAYFYSNIATPGSGAEVLGLLGFLLLPTGLLVPIIGLMISYKAIVGERESGSLKLLLSLPHTRSEMILGKFVGRTLSVVVAIAVGFAVAAAVVVAEYGSLEPGAYGLFVLLTMFFALVYIGIGIGFSSFMSSTSKALAGAVGLFVVLEFLWDVVPLVLLYVINGFTLTPRTPPSETIQNLVTFVSTLSPSAAYGNAARALIPGLETGATDVPFYLQEWFGLVVLVCWLVVPLALGFAQFNRADL</sequence>
<feature type="transmembrane region" description="Helical" evidence="1">
    <location>
        <begin position="20"/>
        <end position="38"/>
    </location>
</feature>
<dbReference type="AlphaFoldDB" id="A0ABD6A8U1"/>
<feature type="transmembrane region" description="Helical" evidence="1">
    <location>
        <begin position="251"/>
        <end position="272"/>
    </location>
</feature>
<dbReference type="GO" id="GO:0005886">
    <property type="term" value="C:plasma membrane"/>
    <property type="evidence" value="ECO:0007669"/>
    <property type="project" value="UniProtKB-SubCell"/>
</dbReference>
<keyword evidence="1" id="KW-0812">Transmembrane</keyword>
<dbReference type="EMBL" id="JBHTBF010000002">
    <property type="protein sequence ID" value="MFC7316785.1"/>
    <property type="molecule type" value="Genomic_DNA"/>
</dbReference>
<feature type="transmembrane region" description="Helical" evidence="1">
    <location>
        <begin position="140"/>
        <end position="162"/>
    </location>
</feature>
<evidence type="ECO:0000256" key="1">
    <source>
        <dbReference type="SAM" id="Phobius"/>
    </source>
</evidence>
<feature type="transmembrane region" description="Helical" evidence="1">
    <location>
        <begin position="169"/>
        <end position="195"/>
    </location>
</feature>
<dbReference type="Proteomes" id="UP001596547">
    <property type="component" value="Unassembled WGS sequence"/>
</dbReference>
<comment type="caution">
    <text evidence="2">The sequence shown here is derived from an EMBL/GenBank/DDBJ whole genome shotgun (WGS) entry which is preliminary data.</text>
</comment>
<dbReference type="PANTHER" id="PTHR43471:SF1">
    <property type="entry name" value="ABC TRANSPORTER PERMEASE PROTEIN NOSY-RELATED"/>
    <property type="match status" value="1"/>
</dbReference>
<dbReference type="RefSeq" id="WP_276303953.1">
    <property type="nucleotide sequence ID" value="NZ_CP119992.1"/>
</dbReference>
<proteinExistence type="predicted"/>
<dbReference type="GeneID" id="79316563"/>
<dbReference type="PANTHER" id="PTHR43471">
    <property type="entry name" value="ABC TRANSPORTER PERMEASE"/>
    <property type="match status" value="1"/>
</dbReference>